<dbReference type="Pfam" id="PF00534">
    <property type="entry name" value="Glycos_transf_1"/>
    <property type="match status" value="1"/>
</dbReference>
<dbReference type="PANTHER" id="PTHR46660">
    <property type="match status" value="1"/>
</dbReference>
<dbReference type="OrthoDB" id="9772485at2"/>
<dbReference type="SUPFAM" id="SSF53756">
    <property type="entry name" value="UDP-Glycosyltransferase/glycogen phosphorylase"/>
    <property type="match status" value="1"/>
</dbReference>
<dbReference type="Gene3D" id="3.40.50.2000">
    <property type="entry name" value="Glycogen Phosphorylase B"/>
    <property type="match status" value="2"/>
</dbReference>
<evidence type="ECO:0000259" key="1">
    <source>
        <dbReference type="Pfam" id="PF00534"/>
    </source>
</evidence>
<comment type="caution">
    <text evidence="2">The sequence shown here is derived from an EMBL/GenBank/DDBJ whole genome shotgun (WGS) entry which is preliminary data.</text>
</comment>
<accession>A0A5A9XP85</accession>
<proteinExistence type="predicted"/>
<evidence type="ECO:0000313" key="2">
    <source>
        <dbReference type="EMBL" id="KAA0894977.1"/>
    </source>
</evidence>
<organism evidence="2 3">
    <name type="scientific">Oryzomonas rubra</name>
    <dbReference type="NCBI Taxonomy" id="2509454"/>
    <lineage>
        <taxon>Bacteria</taxon>
        <taxon>Pseudomonadati</taxon>
        <taxon>Thermodesulfobacteriota</taxon>
        <taxon>Desulfuromonadia</taxon>
        <taxon>Geobacterales</taxon>
        <taxon>Geobacteraceae</taxon>
        <taxon>Oryzomonas</taxon>
    </lineage>
</organism>
<dbReference type="CDD" id="cd03801">
    <property type="entry name" value="GT4_PimA-like"/>
    <property type="match status" value="1"/>
</dbReference>
<dbReference type="InterPro" id="IPR052622">
    <property type="entry name" value="Glycosyltransferase_G1"/>
</dbReference>
<feature type="domain" description="Glycosyl transferase family 1" evidence="1">
    <location>
        <begin position="150"/>
        <end position="312"/>
    </location>
</feature>
<dbReference type="EMBL" id="SRSD01000001">
    <property type="protein sequence ID" value="KAA0894977.1"/>
    <property type="molecule type" value="Genomic_DNA"/>
</dbReference>
<dbReference type="PANTHER" id="PTHR46660:SF2">
    <property type="entry name" value="GLYCOSYLTRANSFERASE 1 DOMAIN-CONTAINING PROTEIN 1"/>
    <property type="match status" value="1"/>
</dbReference>
<dbReference type="InterPro" id="IPR001296">
    <property type="entry name" value="Glyco_trans_1"/>
</dbReference>
<sequence>MRIALISPYSIGAMRGNITTVRRINQFLNKAHIETLVLAADVLSVEEMVQRLLPFSPTLIHGFHARYCGEIAVILADRLQVPSIITITGSDLHDPALRDHPATVTALARAAAITCFCASEADELVARFPGLPGRVAVVSQGAEALPDSGRRDFGIPDDCFAILLPAALRPVKNVEFAITATEKLWQVDTRFRLVIAGGEIDRSYADSIRSMLDVAPWARWLGEVPHEEMGALYRRADVVINCSIHEGMPNSLMEAMALGRPVAAVDIPGNRPLVRQGDTGWLFDDESTFRTLVVTLASDKMLRQEIGKRAREYVEANFSPYAEVEKYRNLYRSLV</sequence>
<evidence type="ECO:0000313" key="3">
    <source>
        <dbReference type="Proteomes" id="UP000324298"/>
    </source>
</evidence>
<name>A0A5A9XP85_9BACT</name>
<dbReference type="Proteomes" id="UP000324298">
    <property type="component" value="Unassembled WGS sequence"/>
</dbReference>
<reference evidence="2 3" key="1">
    <citation type="submission" date="2019-04" db="EMBL/GenBank/DDBJ databases">
        <title>Geobacter ruber sp. nov., ferric-reducing bacteria isolated from paddy soil.</title>
        <authorList>
            <person name="Xu Z."/>
            <person name="Masuda Y."/>
            <person name="Itoh H."/>
            <person name="Senoo K."/>
        </authorList>
    </citation>
    <scope>NUCLEOTIDE SEQUENCE [LARGE SCALE GENOMIC DNA]</scope>
    <source>
        <strain evidence="2 3">Red88</strain>
    </source>
</reference>
<protein>
    <submittedName>
        <fullName evidence="2">Glycosyltransferase</fullName>
    </submittedName>
</protein>
<dbReference type="RefSeq" id="WP_149305562.1">
    <property type="nucleotide sequence ID" value="NZ_SRSD01000001.1"/>
</dbReference>
<keyword evidence="3" id="KW-1185">Reference proteome</keyword>
<dbReference type="GO" id="GO:0016757">
    <property type="term" value="F:glycosyltransferase activity"/>
    <property type="evidence" value="ECO:0007669"/>
    <property type="project" value="InterPro"/>
</dbReference>
<gene>
    <name evidence="2" type="ORF">ET418_00200</name>
</gene>
<dbReference type="AlphaFoldDB" id="A0A5A9XP85"/>
<keyword evidence="2" id="KW-0808">Transferase</keyword>